<evidence type="ECO:0000256" key="19">
    <source>
        <dbReference type="ARBA" id="ARBA00044770"/>
    </source>
</evidence>
<evidence type="ECO:0000256" key="21">
    <source>
        <dbReference type="ARBA" id="ARBA00049966"/>
    </source>
</evidence>
<feature type="transmembrane region" description="Helical" evidence="23">
    <location>
        <begin position="272"/>
        <end position="299"/>
    </location>
</feature>
<evidence type="ECO:0000256" key="9">
    <source>
        <dbReference type="ARBA" id="ARBA00022984"/>
    </source>
</evidence>
<name>A0A2U3DCD0_SULT2</name>
<feature type="transmembrane region" description="Helical" evidence="23">
    <location>
        <begin position="149"/>
        <end position="166"/>
    </location>
</feature>
<evidence type="ECO:0000256" key="23">
    <source>
        <dbReference type="SAM" id="Phobius"/>
    </source>
</evidence>
<comment type="function">
    <text evidence="21">Peptidoglycan polymerase that is essential for cell division.</text>
</comment>
<evidence type="ECO:0000256" key="16">
    <source>
        <dbReference type="ARBA" id="ARBA00038053"/>
    </source>
</evidence>
<evidence type="ECO:0000256" key="1">
    <source>
        <dbReference type="ARBA" id="ARBA00004651"/>
    </source>
</evidence>
<feature type="transmembrane region" description="Helical" evidence="23">
    <location>
        <begin position="311"/>
        <end position="335"/>
    </location>
</feature>
<dbReference type="GO" id="GO:0008360">
    <property type="term" value="P:regulation of cell shape"/>
    <property type="evidence" value="ECO:0007669"/>
    <property type="project" value="UniProtKB-KW"/>
</dbReference>
<evidence type="ECO:0000256" key="10">
    <source>
        <dbReference type="ARBA" id="ARBA00022989"/>
    </source>
</evidence>
<evidence type="ECO:0000313" key="25">
    <source>
        <dbReference type="Proteomes" id="UP000245380"/>
    </source>
</evidence>
<evidence type="ECO:0000256" key="22">
    <source>
        <dbReference type="SAM" id="MobiDB-lite"/>
    </source>
</evidence>
<feature type="region of interest" description="Disordered" evidence="22">
    <location>
        <begin position="390"/>
        <end position="419"/>
    </location>
</feature>
<dbReference type="InterPro" id="IPR013437">
    <property type="entry name" value="FtsW"/>
</dbReference>
<dbReference type="GO" id="GO:0051301">
    <property type="term" value="P:cell division"/>
    <property type="evidence" value="ECO:0007669"/>
    <property type="project" value="UniProtKB-KW"/>
</dbReference>
<evidence type="ECO:0000256" key="4">
    <source>
        <dbReference type="ARBA" id="ARBA00022618"/>
    </source>
</evidence>
<keyword evidence="4" id="KW-0132">Cell division</keyword>
<keyword evidence="6" id="KW-0808">Transferase</keyword>
<dbReference type="GO" id="GO:0032153">
    <property type="term" value="C:cell division site"/>
    <property type="evidence" value="ECO:0007669"/>
    <property type="project" value="TreeGrafter"/>
</dbReference>
<evidence type="ECO:0000256" key="14">
    <source>
        <dbReference type="ARBA" id="ARBA00032370"/>
    </source>
</evidence>
<dbReference type="Proteomes" id="UP000245380">
    <property type="component" value="Unassembled WGS sequence"/>
</dbReference>
<comment type="caution">
    <text evidence="24">The sequence shown here is derived from an EMBL/GenBank/DDBJ whole genome shotgun (WGS) entry which is preliminary data.</text>
</comment>
<dbReference type="EMBL" id="MPDK01000002">
    <property type="protein sequence ID" value="PWI58940.1"/>
    <property type="molecule type" value="Genomic_DNA"/>
</dbReference>
<keyword evidence="10 23" id="KW-1133">Transmembrane helix</keyword>
<evidence type="ECO:0000256" key="8">
    <source>
        <dbReference type="ARBA" id="ARBA00022960"/>
    </source>
</evidence>
<keyword evidence="11 23" id="KW-0472">Membrane</keyword>
<evidence type="ECO:0000256" key="13">
    <source>
        <dbReference type="ARBA" id="ARBA00023316"/>
    </source>
</evidence>
<feature type="compositionally biased region" description="Basic residues" evidence="22">
    <location>
        <begin position="397"/>
        <end position="406"/>
    </location>
</feature>
<keyword evidence="9" id="KW-0573">Peptidoglycan synthesis</keyword>
<dbReference type="InterPro" id="IPR001182">
    <property type="entry name" value="FtsW/RodA"/>
</dbReference>
<keyword evidence="7 23" id="KW-0812">Transmembrane</keyword>
<comment type="subcellular location">
    <subcellularLocation>
        <location evidence="1">Cell membrane</location>
        <topology evidence="1">Multi-pass membrane protein</topology>
    </subcellularLocation>
</comment>
<dbReference type="EC" id="2.4.99.28" evidence="19"/>
<evidence type="ECO:0000256" key="15">
    <source>
        <dbReference type="ARBA" id="ARBA00033270"/>
    </source>
</evidence>
<evidence type="ECO:0000256" key="20">
    <source>
        <dbReference type="ARBA" id="ARBA00049902"/>
    </source>
</evidence>
<dbReference type="NCBIfam" id="TIGR02614">
    <property type="entry name" value="ftsW"/>
    <property type="match status" value="1"/>
</dbReference>
<dbReference type="InterPro" id="IPR018365">
    <property type="entry name" value="Cell_cycle_FtsW-rel_CS"/>
</dbReference>
<gene>
    <name evidence="24" type="ORF">BM613_02375</name>
</gene>
<protein>
    <recommendedName>
        <fullName evidence="17">Probable peptidoglycan glycosyltransferase FtsW</fullName>
        <ecNumber evidence="19">2.4.99.28</ecNumber>
    </recommendedName>
    <alternativeName>
        <fullName evidence="18">Cell division protein FtsW</fullName>
    </alternativeName>
    <alternativeName>
        <fullName evidence="15">Cell wall polymerase</fullName>
    </alternativeName>
    <alternativeName>
        <fullName evidence="14">Peptidoglycan polymerase</fullName>
    </alternativeName>
</protein>
<comment type="pathway">
    <text evidence="2">Cell wall biogenesis; peptidoglycan biosynthesis.</text>
</comment>
<dbReference type="Pfam" id="PF01098">
    <property type="entry name" value="FTSW_RODA_SPOVE"/>
    <property type="match status" value="1"/>
</dbReference>
<feature type="transmembrane region" description="Helical" evidence="23">
    <location>
        <begin position="172"/>
        <end position="189"/>
    </location>
</feature>
<feature type="transmembrane region" description="Helical" evidence="23">
    <location>
        <begin position="15"/>
        <end position="36"/>
    </location>
</feature>
<feature type="compositionally biased region" description="Polar residues" evidence="22">
    <location>
        <begin position="408"/>
        <end position="419"/>
    </location>
</feature>
<feature type="transmembrane region" description="Helical" evidence="23">
    <location>
        <begin position="56"/>
        <end position="76"/>
    </location>
</feature>
<dbReference type="PANTHER" id="PTHR30474:SF2">
    <property type="entry name" value="PEPTIDOGLYCAN GLYCOSYLTRANSFERASE FTSW-RELATED"/>
    <property type="match status" value="1"/>
</dbReference>
<comment type="catalytic activity">
    <reaction evidence="20">
        <text>[GlcNAc-(1-&gt;4)-Mur2Ac(oyl-L-Ala-gamma-D-Glu-L-Lys-D-Ala-D-Ala)](n)-di-trans,octa-cis-undecaprenyl diphosphate + beta-D-GlcNAc-(1-&gt;4)-Mur2Ac(oyl-L-Ala-gamma-D-Glu-L-Lys-D-Ala-D-Ala)-di-trans,octa-cis-undecaprenyl diphosphate = [GlcNAc-(1-&gt;4)-Mur2Ac(oyl-L-Ala-gamma-D-Glu-L-Lys-D-Ala-D-Ala)](n+1)-di-trans,octa-cis-undecaprenyl diphosphate + di-trans,octa-cis-undecaprenyl diphosphate + H(+)</text>
        <dbReference type="Rhea" id="RHEA:23708"/>
        <dbReference type="Rhea" id="RHEA-COMP:9602"/>
        <dbReference type="Rhea" id="RHEA-COMP:9603"/>
        <dbReference type="ChEBI" id="CHEBI:15378"/>
        <dbReference type="ChEBI" id="CHEBI:58405"/>
        <dbReference type="ChEBI" id="CHEBI:60033"/>
        <dbReference type="ChEBI" id="CHEBI:78435"/>
        <dbReference type="EC" id="2.4.99.28"/>
    </reaction>
</comment>
<dbReference type="AlphaFoldDB" id="A0A2U3DCD0"/>
<evidence type="ECO:0000256" key="7">
    <source>
        <dbReference type="ARBA" id="ARBA00022692"/>
    </source>
</evidence>
<evidence type="ECO:0000256" key="6">
    <source>
        <dbReference type="ARBA" id="ARBA00022679"/>
    </source>
</evidence>
<evidence type="ECO:0000256" key="2">
    <source>
        <dbReference type="ARBA" id="ARBA00004752"/>
    </source>
</evidence>
<sequence length="419" mass="46284">MSTEVVVMRRHRPDFLLLFSILCLVTFGVVMVYSASMVWAIQVTNASPGYYFKRQLIYALIGIVVMFVFMNIPYTVIHRHAKWITLGILMSLFIVLIPGIGHKAAGVRRWIGPPFLHFQPSEIALVGVLIYLAYIFDKKGEKINSFTRDVMPPLTILGIQFLLILLEPDMGTGMLLLLSGLIVMFVAGIRKVHIFTIGGILLPIIVAFAWLESYRNIRIKIFLNPWNPAYTNKGGYQLQQSLIAIYHGGLFGQGIGRGIEPFLYLPIPHEDFIFAIIVEELGFVGAAFVLGLFAIVIWRGIMISQHLANRFASLLAAGLSSMIGLGVLINVGVVTGLMPITGIPLPFISYGGTALIMKLCAAGILLSLSRYTIPETNSATKKAQGIVQTATFGGKERRPHRRKKRSTAVPSAQSLDVRQ</sequence>
<evidence type="ECO:0000256" key="3">
    <source>
        <dbReference type="ARBA" id="ARBA00022475"/>
    </source>
</evidence>
<reference evidence="24 25" key="1">
    <citation type="submission" date="2016-11" db="EMBL/GenBank/DDBJ databases">
        <title>Comparative genomics of Acidibacillus ferroxidans species.</title>
        <authorList>
            <person name="Oliveira G."/>
            <person name="Nunes G."/>
            <person name="Oliveira R."/>
            <person name="Araujo F."/>
            <person name="Salim A."/>
            <person name="Scholte L."/>
            <person name="Morais D."/>
            <person name="Nancucheo I."/>
            <person name="Johnson D.B."/>
            <person name="Grail B."/>
            <person name="Bittencourt J."/>
            <person name="Valadares R."/>
        </authorList>
    </citation>
    <scope>NUCLEOTIDE SEQUENCE [LARGE SCALE GENOMIC DNA]</scope>
    <source>
        <strain evidence="24 25">Y002</strain>
    </source>
</reference>
<evidence type="ECO:0000256" key="11">
    <source>
        <dbReference type="ARBA" id="ARBA00023136"/>
    </source>
</evidence>
<feature type="transmembrane region" description="Helical" evidence="23">
    <location>
        <begin position="194"/>
        <end position="211"/>
    </location>
</feature>
<evidence type="ECO:0000313" key="24">
    <source>
        <dbReference type="EMBL" id="PWI58940.1"/>
    </source>
</evidence>
<organism evidence="24 25">
    <name type="scientific">Sulfoacidibacillus thermotolerans</name>
    <name type="common">Acidibacillus sulfuroxidans</name>
    <dbReference type="NCBI Taxonomy" id="1765684"/>
    <lineage>
        <taxon>Bacteria</taxon>
        <taxon>Bacillati</taxon>
        <taxon>Bacillota</taxon>
        <taxon>Bacilli</taxon>
        <taxon>Bacillales</taxon>
        <taxon>Alicyclobacillaceae</taxon>
        <taxon>Sulfoacidibacillus</taxon>
    </lineage>
</organism>
<feature type="transmembrane region" description="Helical" evidence="23">
    <location>
        <begin position="83"/>
        <end position="101"/>
    </location>
</feature>
<evidence type="ECO:0000256" key="12">
    <source>
        <dbReference type="ARBA" id="ARBA00023306"/>
    </source>
</evidence>
<keyword evidence="3" id="KW-1003">Cell membrane</keyword>
<comment type="similarity">
    <text evidence="16">Belongs to the SEDS family. FtsW subfamily.</text>
</comment>
<keyword evidence="5" id="KW-0328">Glycosyltransferase</keyword>
<keyword evidence="25" id="KW-1185">Reference proteome</keyword>
<dbReference type="GO" id="GO:0008955">
    <property type="term" value="F:peptidoglycan glycosyltransferase activity"/>
    <property type="evidence" value="ECO:0007669"/>
    <property type="project" value="UniProtKB-EC"/>
</dbReference>
<evidence type="ECO:0000256" key="18">
    <source>
        <dbReference type="ARBA" id="ARBA00041418"/>
    </source>
</evidence>
<feature type="transmembrane region" description="Helical" evidence="23">
    <location>
        <begin position="347"/>
        <end position="368"/>
    </location>
</feature>
<accession>A0A2U3DCD0</accession>
<evidence type="ECO:0000256" key="5">
    <source>
        <dbReference type="ARBA" id="ARBA00022676"/>
    </source>
</evidence>
<keyword evidence="13" id="KW-0961">Cell wall biogenesis/degradation</keyword>
<keyword evidence="12" id="KW-0131">Cell cycle</keyword>
<dbReference type="PANTHER" id="PTHR30474">
    <property type="entry name" value="CELL CYCLE PROTEIN"/>
    <property type="match status" value="1"/>
</dbReference>
<dbReference type="GO" id="GO:0005886">
    <property type="term" value="C:plasma membrane"/>
    <property type="evidence" value="ECO:0007669"/>
    <property type="project" value="UniProtKB-SubCell"/>
</dbReference>
<evidence type="ECO:0000256" key="17">
    <source>
        <dbReference type="ARBA" id="ARBA00041185"/>
    </source>
</evidence>
<dbReference type="GO" id="GO:0071555">
    <property type="term" value="P:cell wall organization"/>
    <property type="evidence" value="ECO:0007669"/>
    <property type="project" value="UniProtKB-KW"/>
</dbReference>
<feature type="transmembrane region" description="Helical" evidence="23">
    <location>
        <begin position="121"/>
        <end position="137"/>
    </location>
</feature>
<keyword evidence="8" id="KW-0133">Cell shape</keyword>
<proteinExistence type="inferred from homology"/>
<dbReference type="PROSITE" id="PS00428">
    <property type="entry name" value="FTSW_RODA_SPOVE"/>
    <property type="match status" value="1"/>
</dbReference>
<dbReference type="GO" id="GO:0009252">
    <property type="term" value="P:peptidoglycan biosynthetic process"/>
    <property type="evidence" value="ECO:0007669"/>
    <property type="project" value="UniProtKB-KW"/>
</dbReference>
<dbReference type="GO" id="GO:0015648">
    <property type="term" value="F:lipid-linked peptidoglycan transporter activity"/>
    <property type="evidence" value="ECO:0007669"/>
    <property type="project" value="TreeGrafter"/>
</dbReference>